<evidence type="ECO:0000313" key="11">
    <source>
        <dbReference type="EMBL" id="QNB45730.1"/>
    </source>
</evidence>
<dbReference type="CDD" id="cd04179">
    <property type="entry name" value="DPM_DPG-synthase_like"/>
    <property type="match status" value="1"/>
</dbReference>
<proteinExistence type="inferred from homology"/>
<evidence type="ECO:0000313" key="12">
    <source>
        <dbReference type="Proteomes" id="UP000515847"/>
    </source>
</evidence>
<evidence type="ECO:0000259" key="10">
    <source>
        <dbReference type="Pfam" id="PF00535"/>
    </source>
</evidence>
<dbReference type="OrthoDB" id="9810303at2"/>
<dbReference type="EC" id="2.4.1.266" evidence="6"/>
<accession>A0A7G6E0X6</accession>
<protein>
    <recommendedName>
        <fullName evidence="7">Glucosyl-3-phosphoglycerate synthase</fullName>
        <ecNumber evidence="6">2.4.1.266</ecNumber>
    </recommendedName>
</protein>
<evidence type="ECO:0000256" key="7">
    <source>
        <dbReference type="ARBA" id="ARBA00040894"/>
    </source>
</evidence>
<dbReference type="PANTHER" id="PTHR48090:SF10">
    <property type="entry name" value="GLUCOSYL-3-PHOSPHOGLYCERATE SYNTHASE"/>
    <property type="match status" value="1"/>
</dbReference>
<evidence type="ECO:0000256" key="9">
    <source>
        <dbReference type="ARBA" id="ARBA00048997"/>
    </source>
</evidence>
<dbReference type="AlphaFoldDB" id="A0A7G6E0X6"/>
<dbReference type="EMBL" id="CP045798">
    <property type="protein sequence ID" value="QNB45730.1"/>
    <property type="molecule type" value="Genomic_DNA"/>
</dbReference>
<reference evidence="11 12" key="1">
    <citation type="journal article" date="2019" name="Front. Microbiol.">
        <title>Thermoanaerosceptrum fracticalcis gen. nov. sp. nov., a Novel Fumarate-Fermenting Microorganism From a Deep Fractured Carbonate Aquifer of the US Great Basin.</title>
        <authorList>
            <person name="Hamilton-Brehm S.D."/>
            <person name="Stewart L.E."/>
            <person name="Zavarin M."/>
            <person name="Caldwell M."/>
            <person name="Lawson P.A."/>
            <person name="Onstott T.C."/>
            <person name="Grzymski J."/>
            <person name="Neveux I."/>
            <person name="Lollar B.S."/>
            <person name="Russell C.E."/>
            <person name="Moser D.P."/>
        </authorList>
    </citation>
    <scope>NUCLEOTIDE SEQUENCE [LARGE SCALE GENOMIC DNA]</scope>
    <source>
        <strain evidence="11 12">DRI-13</strain>
    </source>
</reference>
<organism evidence="11 12">
    <name type="scientific">Thermanaerosceptrum fracticalcis</name>
    <dbReference type="NCBI Taxonomy" id="1712410"/>
    <lineage>
        <taxon>Bacteria</taxon>
        <taxon>Bacillati</taxon>
        <taxon>Bacillota</taxon>
        <taxon>Clostridia</taxon>
        <taxon>Eubacteriales</taxon>
        <taxon>Peptococcaceae</taxon>
        <taxon>Thermanaerosceptrum</taxon>
    </lineage>
</organism>
<keyword evidence="5" id="KW-0460">Magnesium</keyword>
<keyword evidence="4 11" id="KW-0808">Transferase</keyword>
<dbReference type="KEGG" id="tfr:BR63_05035"/>
<comment type="similarity">
    <text evidence="2">Belongs to the glycosyltransferase 2 family.</text>
</comment>
<evidence type="ECO:0000256" key="1">
    <source>
        <dbReference type="ARBA" id="ARBA00001946"/>
    </source>
</evidence>
<dbReference type="InterPro" id="IPR050256">
    <property type="entry name" value="Glycosyltransferase_2"/>
</dbReference>
<comment type="catalytic activity">
    <reaction evidence="8">
        <text>(2R)-3-phosphoglycerate + UDP-alpha-D-glucose = (2R)-2-O-(alpha-D-glucopyranosyl)-3-phospho-glycerate + UDP + H(+)</text>
        <dbReference type="Rhea" id="RHEA:31319"/>
        <dbReference type="ChEBI" id="CHEBI:15378"/>
        <dbReference type="ChEBI" id="CHEBI:58223"/>
        <dbReference type="ChEBI" id="CHEBI:58272"/>
        <dbReference type="ChEBI" id="CHEBI:58885"/>
        <dbReference type="ChEBI" id="CHEBI:62600"/>
        <dbReference type="EC" id="2.4.1.266"/>
    </reaction>
    <physiologicalReaction direction="left-to-right" evidence="8">
        <dbReference type="Rhea" id="RHEA:31320"/>
    </physiologicalReaction>
</comment>
<evidence type="ECO:0000256" key="8">
    <source>
        <dbReference type="ARBA" id="ARBA00048689"/>
    </source>
</evidence>
<evidence type="ECO:0000256" key="5">
    <source>
        <dbReference type="ARBA" id="ARBA00022842"/>
    </source>
</evidence>
<gene>
    <name evidence="11" type="ORF">BR63_05035</name>
</gene>
<feature type="domain" description="Glycosyltransferase 2-like" evidence="10">
    <location>
        <begin position="4"/>
        <end position="119"/>
    </location>
</feature>
<dbReference type="RefSeq" id="WP_034419759.1">
    <property type="nucleotide sequence ID" value="NZ_CP045798.1"/>
</dbReference>
<comment type="cofactor">
    <cofactor evidence="1">
        <name>Mg(2+)</name>
        <dbReference type="ChEBI" id="CHEBI:18420"/>
    </cofactor>
</comment>
<dbReference type="InterPro" id="IPR001173">
    <property type="entry name" value="Glyco_trans_2-like"/>
</dbReference>
<dbReference type="Proteomes" id="UP000515847">
    <property type="component" value="Chromosome"/>
</dbReference>
<keyword evidence="3" id="KW-0328">Glycosyltransferase</keyword>
<evidence type="ECO:0000256" key="6">
    <source>
        <dbReference type="ARBA" id="ARBA00039022"/>
    </source>
</evidence>
<keyword evidence="12" id="KW-1185">Reference proteome</keyword>
<evidence type="ECO:0000256" key="3">
    <source>
        <dbReference type="ARBA" id="ARBA00022676"/>
    </source>
</evidence>
<dbReference type="InterPro" id="IPR029044">
    <property type="entry name" value="Nucleotide-diphossugar_trans"/>
</dbReference>
<dbReference type="SUPFAM" id="SSF53448">
    <property type="entry name" value="Nucleotide-diphospho-sugar transferases"/>
    <property type="match status" value="1"/>
</dbReference>
<evidence type="ECO:0000256" key="4">
    <source>
        <dbReference type="ARBA" id="ARBA00022679"/>
    </source>
</evidence>
<name>A0A7G6E0X6_THEFR</name>
<evidence type="ECO:0000256" key="2">
    <source>
        <dbReference type="ARBA" id="ARBA00006739"/>
    </source>
</evidence>
<dbReference type="Gene3D" id="3.90.550.10">
    <property type="entry name" value="Spore Coat Polysaccharide Biosynthesis Protein SpsA, Chain A"/>
    <property type="match status" value="1"/>
</dbReference>
<dbReference type="GO" id="GO:0016757">
    <property type="term" value="F:glycosyltransferase activity"/>
    <property type="evidence" value="ECO:0007669"/>
    <property type="project" value="UniProtKB-KW"/>
</dbReference>
<comment type="catalytic activity">
    <reaction evidence="9">
        <text>an NDP-alpha-D-glucose + (2R)-3-phosphoglycerate = (2R)-2-O-(alpha-D-glucopyranosyl)-3-phospho-glycerate + a ribonucleoside 5'-diphosphate + H(+)</text>
        <dbReference type="Rhea" id="RHEA:47244"/>
        <dbReference type="ChEBI" id="CHEBI:15378"/>
        <dbReference type="ChEBI" id="CHEBI:57930"/>
        <dbReference type="ChEBI" id="CHEBI:58272"/>
        <dbReference type="ChEBI" id="CHEBI:62600"/>
        <dbReference type="ChEBI" id="CHEBI:76533"/>
        <dbReference type="EC" id="2.4.1.266"/>
    </reaction>
    <physiologicalReaction direction="left-to-right" evidence="9">
        <dbReference type="Rhea" id="RHEA:47245"/>
    </physiologicalReaction>
</comment>
<dbReference type="PANTHER" id="PTHR48090">
    <property type="entry name" value="UNDECAPRENYL-PHOSPHATE 4-DEOXY-4-FORMAMIDO-L-ARABINOSE TRANSFERASE-RELATED"/>
    <property type="match status" value="1"/>
</dbReference>
<dbReference type="Pfam" id="PF00535">
    <property type="entry name" value="Glycos_transf_2"/>
    <property type="match status" value="1"/>
</dbReference>
<sequence length="210" mass="23262">MLVTVVIPAFNEENYLGGVLEPLKSIPEITQIIVVSDGSTDGTVQVARNWGVEVIDLPQNLGKGGAMSMGVKAAREDIILFLDADLIGLKVEHVRSLIYPVLNNQADMTVGVFEGGRLATDVAQLIAPFLSGQRCIKKYWLEQIGNLESMRFGVETAITQFAYENNLRIMEVELPAMSHVMKEEKLGFVKGFAYRLKMYWEIAKNVRLGG</sequence>